<dbReference type="Proteomes" id="UP001498476">
    <property type="component" value="Unassembled WGS sequence"/>
</dbReference>
<dbReference type="PANTHER" id="PTHR37535:SF2">
    <property type="entry name" value="FINGER DOMAIN PROTEIN, PUTATIVE (AFU_ORTHOLOGUE AFUA_6G09300)-RELATED"/>
    <property type="match status" value="1"/>
</dbReference>
<gene>
    <name evidence="1" type="ORF">QQX98_009216</name>
</gene>
<evidence type="ECO:0000313" key="2">
    <source>
        <dbReference type="Proteomes" id="UP001498476"/>
    </source>
</evidence>
<evidence type="ECO:0000313" key="1">
    <source>
        <dbReference type="EMBL" id="KAK7408614.1"/>
    </source>
</evidence>
<keyword evidence="2" id="KW-1185">Reference proteome</keyword>
<dbReference type="EMBL" id="JAZAVJ010000180">
    <property type="protein sequence ID" value="KAK7408614.1"/>
    <property type="molecule type" value="Genomic_DNA"/>
</dbReference>
<sequence length="233" mass="26410">MTIDDLKDTTKKSFELGELRILAVLFLLLLAPAGARPLAILRLRFRDIRVVLARDPEGGPHKLLIQFTPEFTKTYLGTKDAKTFTVPETLLDPTLLLSPHAFLLGILFRHRAFRACDLTSASQLNSLDIHPSERELRLPLREDLNDAPLFRRAVKTLTGFEMSLTEPITYSMMAGWIKRIGVLLGRLYTTICYNLRYNAGNELDESPYASDAIRNLALDHDSSVPFQKHYLGR</sequence>
<comment type="caution">
    <text evidence="1">The sequence shown here is derived from an EMBL/GenBank/DDBJ whole genome shotgun (WGS) entry which is preliminary data.</text>
</comment>
<protein>
    <submittedName>
        <fullName evidence="1">Uncharacterized protein</fullName>
    </submittedName>
</protein>
<proteinExistence type="predicted"/>
<accession>A0ABR1GT77</accession>
<name>A0ABR1GT77_9HYPO</name>
<dbReference type="InterPro" id="IPR021842">
    <property type="entry name" value="DUF3435"/>
</dbReference>
<reference evidence="1 2" key="1">
    <citation type="journal article" date="2025" name="Microbiol. Resour. Announc.">
        <title>Draft genome sequences for Neonectria magnoliae and Neonectria punicea, canker pathogens of Liriodendron tulipifera and Acer saccharum in West Virginia.</title>
        <authorList>
            <person name="Petronek H.M."/>
            <person name="Kasson M.T."/>
            <person name="Metheny A.M."/>
            <person name="Stauder C.M."/>
            <person name="Lovett B."/>
            <person name="Lynch S.C."/>
            <person name="Garnas J.R."/>
            <person name="Kasson L.R."/>
            <person name="Stajich J.E."/>
        </authorList>
    </citation>
    <scope>NUCLEOTIDE SEQUENCE [LARGE SCALE GENOMIC DNA]</scope>
    <source>
        <strain evidence="1 2">NRRL 64653</strain>
    </source>
</reference>
<organism evidence="1 2">
    <name type="scientific">Neonectria punicea</name>
    <dbReference type="NCBI Taxonomy" id="979145"/>
    <lineage>
        <taxon>Eukaryota</taxon>
        <taxon>Fungi</taxon>
        <taxon>Dikarya</taxon>
        <taxon>Ascomycota</taxon>
        <taxon>Pezizomycotina</taxon>
        <taxon>Sordariomycetes</taxon>
        <taxon>Hypocreomycetidae</taxon>
        <taxon>Hypocreales</taxon>
        <taxon>Nectriaceae</taxon>
        <taxon>Neonectria</taxon>
    </lineage>
</organism>
<dbReference type="PANTHER" id="PTHR37535">
    <property type="entry name" value="FLUG DOMAIN PROTEIN"/>
    <property type="match status" value="1"/>
</dbReference>
<dbReference type="Pfam" id="PF11917">
    <property type="entry name" value="DUF3435"/>
    <property type="match status" value="1"/>
</dbReference>